<dbReference type="FunFam" id="1.20.1110.10:FF:000023">
    <property type="entry name" value="Cation-transporting ATPase"/>
    <property type="match status" value="1"/>
</dbReference>
<reference evidence="14" key="1">
    <citation type="thesis" date="2020" institute="ProQuest LLC" country="789 East Eisenhower Parkway, Ann Arbor, MI, USA">
        <title>Comparative Genomics and Chromosome Evolution.</title>
        <authorList>
            <person name="Mudd A.B."/>
        </authorList>
    </citation>
    <scope>NUCLEOTIDE SEQUENCE</scope>
    <source>
        <strain evidence="14">Female2</strain>
        <tissue evidence="14">Blood</tissue>
    </source>
</reference>
<dbReference type="Gene3D" id="2.70.150.10">
    <property type="entry name" value="Calcium-transporting ATPase, cytoplasmic transduction domain A"/>
    <property type="match status" value="1"/>
</dbReference>
<dbReference type="PRINTS" id="PR00121">
    <property type="entry name" value="NAKATPASE"/>
</dbReference>
<dbReference type="GO" id="GO:0031902">
    <property type="term" value="C:late endosome membrane"/>
    <property type="evidence" value="ECO:0007669"/>
    <property type="project" value="TreeGrafter"/>
</dbReference>
<dbReference type="SUPFAM" id="SSF81665">
    <property type="entry name" value="Calcium ATPase, transmembrane domain M"/>
    <property type="match status" value="1"/>
</dbReference>
<dbReference type="Pfam" id="PF00122">
    <property type="entry name" value="E1-E2_ATPase"/>
    <property type="match status" value="1"/>
</dbReference>
<evidence type="ECO:0000259" key="12">
    <source>
        <dbReference type="Pfam" id="PF00122"/>
    </source>
</evidence>
<evidence type="ECO:0000256" key="5">
    <source>
        <dbReference type="ARBA" id="ARBA00022741"/>
    </source>
</evidence>
<dbReference type="PRINTS" id="PR00119">
    <property type="entry name" value="CATATPASE"/>
</dbReference>
<keyword evidence="15" id="KW-1185">Reference proteome</keyword>
<dbReference type="Proteomes" id="UP000812440">
    <property type="component" value="Unassembled WGS sequence"/>
</dbReference>
<feature type="transmembrane region" description="Helical" evidence="11">
    <location>
        <begin position="329"/>
        <end position="349"/>
    </location>
</feature>
<dbReference type="GO" id="GO:0140358">
    <property type="term" value="F:P-type transmembrane transporter activity"/>
    <property type="evidence" value="ECO:0007669"/>
    <property type="project" value="InterPro"/>
</dbReference>
<keyword evidence="5" id="KW-0547">Nucleotide-binding</keyword>
<feature type="non-terminal residue" evidence="14">
    <location>
        <position position="654"/>
    </location>
</feature>
<dbReference type="InterPro" id="IPR006544">
    <property type="entry name" value="P-type_TPase_V"/>
</dbReference>
<dbReference type="GO" id="GO:0006874">
    <property type="term" value="P:intracellular calcium ion homeostasis"/>
    <property type="evidence" value="ECO:0007669"/>
    <property type="project" value="TreeGrafter"/>
</dbReference>
<comment type="subcellular location">
    <subcellularLocation>
        <location evidence="1">Membrane</location>
        <topology evidence="1">Multi-pass membrane protein</topology>
    </subcellularLocation>
</comment>
<feature type="transmembrane region" description="Helical" evidence="11">
    <location>
        <begin position="365"/>
        <end position="385"/>
    </location>
</feature>
<organism evidence="14 15">
    <name type="scientific">Hymenochirus boettgeri</name>
    <name type="common">Congo dwarf clawed frog</name>
    <dbReference type="NCBI Taxonomy" id="247094"/>
    <lineage>
        <taxon>Eukaryota</taxon>
        <taxon>Metazoa</taxon>
        <taxon>Chordata</taxon>
        <taxon>Craniata</taxon>
        <taxon>Vertebrata</taxon>
        <taxon>Euteleostomi</taxon>
        <taxon>Amphibia</taxon>
        <taxon>Batrachia</taxon>
        <taxon>Anura</taxon>
        <taxon>Pipoidea</taxon>
        <taxon>Pipidae</taxon>
        <taxon>Pipinae</taxon>
        <taxon>Hymenochirus</taxon>
    </lineage>
</organism>
<gene>
    <name evidence="14" type="ORF">GDO86_019649</name>
</gene>
<dbReference type="GO" id="GO:0005524">
    <property type="term" value="F:ATP binding"/>
    <property type="evidence" value="ECO:0007669"/>
    <property type="project" value="UniProtKB-KW"/>
</dbReference>
<dbReference type="GO" id="GO:0010821">
    <property type="term" value="P:regulation of mitochondrion organization"/>
    <property type="evidence" value="ECO:0007669"/>
    <property type="project" value="TreeGrafter"/>
</dbReference>
<dbReference type="PANTHER" id="PTHR45630">
    <property type="entry name" value="CATION-TRANSPORTING ATPASE-RELATED"/>
    <property type="match status" value="1"/>
</dbReference>
<dbReference type="InterPro" id="IPR004014">
    <property type="entry name" value="ATPase_P-typ_cation-transptr_N"/>
</dbReference>
<dbReference type="Pfam" id="PF13246">
    <property type="entry name" value="Cation_ATPase"/>
    <property type="match status" value="1"/>
</dbReference>
<dbReference type="NCBIfam" id="TIGR01494">
    <property type="entry name" value="ATPase_P-type"/>
    <property type="match status" value="1"/>
</dbReference>
<protein>
    <recommendedName>
        <fullName evidence="16">Cation-transporting P-type ATPase N-terminal domain-containing protein</fullName>
    </recommendedName>
</protein>
<dbReference type="InterPro" id="IPR018303">
    <property type="entry name" value="ATPase_P-typ_P_site"/>
</dbReference>
<dbReference type="OrthoDB" id="48943at2759"/>
<dbReference type="GO" id="GO:0061909">
    <property type="term" value="P:autophagosome-lysosome fusion"/>
    <property type="evidence" value="ECO:0007669"/>
    <property type="project" value="TreeGrafter"/>
</dbReference>
<dbReference type="GO" id="GO:0019829">
    <property type="term" value="F:ATPase-coupled monoatomic cation transmembrane transporter activity"/>
    <property type="evidence" value="ECO:0007669"/>
    <property type="project" value="TreeGrafter"/>
</dbReference>
<evidence type="ECO:0000256" key="6">
    <source>
        <dbReference type="ARBA" id="ARBA00022840"/>
    </source>
</evidence>
<name>A0A8T2IGI6_9PIPI</name>
<dbReference type="EMBL" id="JAACNH010000459">
    <property type="protein sequence ID" value="KAG8430963.1"/>
    <property type="molecule type" value="Genomic_DNA"/>
</dbReference>
<sequence length="654" mass="73593">MDRMPVCPMEIMRSCSLGLGHNAIRQPGVTGSGNAIIGVDDQEDFKDTIQLHHKEEKSVLRYFVFEGTRYIWSDSARNFIKVSSLDEGLTCRDLHKRRFGLSHMDQSIRKQIYGLNEIDVPVKSYLKLFIEEVLNPFYIFQLFSIILWMCDRYYYYSACIFLISVISIALSLYETRKQSVTLRNMVRVAVSVRVRRETGEELLVNSTELVPGDCMVLPAEGILMPCDAALLSGECMVNESMLTGESVPEMKTPLTDGPQANFTPYSPDEHRRHTLFCGTHIIQAKTYLEKEVIAVVTRTGFSTVKGNLISSILHPKPISFKFYRDSMKFVLVLALFAFVGNIYSLVILIKHKNPVSKIIIRTLDLITIIVPPALPAAMTVGALYAQSRLKKLGIFCISPPRINVCGKIKMFCFDKTGTLTEEGLDVWGVIPLEKSNFLPITHDPRHLPDGPLLHSLASCHAITLLNGHPIGDLLDVKMMESTGWNMDSQDSDEQMTERFGTKVLALMKPPPVDEQPHGPKHHVPVGILRRFPFSSSLQRMSVITKLPGDSPTILYMKGAPEMVASMCKNDTVPVDFSAMLRQYTKDGYRVLGFGYKTLNSVKTFEDAQLMTRESAELDLTFSGFLVMRNVLKPETEPVIYELRKAEIRTVMVTG</sequence>
<dbReference type="InterPro" id="IPR059000">
    <property type="entry name" value="ATPase_P-type_domA"/>
</dbReference>
<dbReference type="GO" id="GO:0046872">
    <property type="term" value="F:metal ion binding"/>
    <property type="evidence" value="ECO:0007669"/>
    <property type="project" value="UniProtKB-KW"/>
</dbReference>
<dbReference type="Pfam" id="PF00690">
    <property type="entry name" value="Cation_ATPase_N"/>
    <property type="match status" value="1"/>
</dbReference>
<evidence type="ECO:0000256" key="3">
    <source>
        <dbReference type="ARBA" id="ARBA00022692"/>
    </source>
</evidence>
<evidence type="ECO:0000259" key="13">
    <source>
        <dbReference type="Pfam" id="PF00690"/>
    </source>
</evidence>
<dbReference type="NCBIfam" id="TIGR01657">
    <property type="entry name" value="P-ATPase-V"/>
    <property type="match status" value="1"/>
</dbReference>
<dbReference type="Gene3D" id="3.40.1110.10">
    <property type="entry name" value="Calcium-transporting ATPase, cytoplasmic domain N"/>
    <property type="match status" value="1"/>
</dbReference>
<dbReference type="PANTHER" id="PTHR45630:SF2">
    <property type="entry name" value="POLYAMINE-TRANSPORTING ATPASE 13A2"/>
    <property type="match status" value="1"/>
</dbReference>
<dbReference type="InterPro" id="IPR023298">
    <property type="entry name" value="ATPase_P-typ_TM_dom_sf"/>
</dbReference>
<keyword evidence="9 11" id="KW-1133">Transmembrane helix</keyword>
<keyword evidence="7" id="KW-0460">Magnesium</keyword>
<evidence type="ECO:0000313" key="15">
    <source>
        <dbReference type="Proteomes" id="UP000812440"/>
    </source>
</evidence>
<evidence type="ECO:0000256" key="9">
    <source>
        <dbReference type="ARBA" id="ARBA00022989"/>
    </source>
</evidence>
<dbReference type="GO" id="GO:0015203">
    <property type="term" value="F:polyamine transmembrane transporter activity"/>
    <property type="evidence" value="ECO:0007669"/>
    <property type="project" value="TreeGrafter"/>
</dbReference>
<evidence type="ECO:0000313" key="14">
    <source>
        <dbReference type="EMBL" id="KAG8430963.1"/>
    </source>
</evidence>
<feature type="domain" description="P-type ATPase A" evidence="12">
    <location>
        <begin position="191"/>
        <end position="312"/>
    </location>
</feature>
<evidence type="ECO:0000256" key="7">
    <source>
        <dbReference type="ARBA" id="ARBA00022842"/>
    </source>
</evidence>
<evidence type="ECO:0000256" key="4">
    <source>
        <dbReference type="ARBA" id="ARBA00022723"/>
    </source>
</evidence>
<evidence type="ECO:0000256" key="1">
    <source>
        <dbReference type="ARBA" id="ARBA00004141"/>
    </source>
</evidence>
<keyword evidence="10 11" id="KW-0472">Membrane</keyword>
<dbReference type="InterPro" id="IPR036412">
    <property type="entry name" value="HAD-like_sf"/>
</dbReference>
<evidence type="ECO:0000256" key="2">
    <source>
        <dbReference type="ARBA" id="ARBA00006000"/>
    </source>
</evidence>
<dbReference type="InterPro" id="IPR008250">
    <property type="entry name" value="ATPase_P-typ_transduc_dom_A_sf"/>
</dbReference>
<proteinExistence type="inferred from homology"/>
<accession>A0A8T2IGI6</accession>
<feature type="transmembrane region" description="Helical" evidence="11">
    <location>
        <begin position="155"/>
        <end position="173"/>
    </location>
</feature>
<keyword evidence="3 11" id="KW-0812">Transmembrane</keyword>
<dbReference type="FunFam" id="2.70.150.10:FF:000060">
    <property type="entry name" value="Cation-transporting ATPase"/>
    <property type="match status" value="1"/>
</dbReference>
<evidence type="ECO:0008006" key="16">
    <source>
        <dbReference type="Google" id="ProtNLM"/>
    </source>
</evidence>
<evidence type="ECO:0000256" key="11">
    <source>
        <dbReference type="SAM" id="Phobius"/>
    </source>
</evidence>
<keyword evidence="4" id="KW-0479">Metal-binding</keyword>
<dbReference type="InterPro" id="IPR023299">
    <property type="entry name" value="ATPase_P-typ_cyto_dom_N"/>
</dbReference>
<evidence type="ECO:0000256" key="8">
    <source>
        <dbReference type="ARBA" id="ARBA00022967"/>
    </source>
</evidence>
<dbReference type="SUPFAM" id="SSF81653">
    <property type="entry name" value="Calcium ATPase, transduction domain A"/>
    <property type="match status" value="1"/>
</dbReference>
<dbReference type="GO" id="GO:0016243">
    <property type="term" value="P:regulation of autophagosome size"/>
    <property type="evidence" value="ECO:0007669"/>
    <property type="project" value="TreeGrafter"/>
</dbReference>
<evidence type="ECO:0000256" key="10">
    <source>
        <dbReference type="ARBA" id="ARBA00023136"/>
    </source>
</evidence>
<dbReference type="SUPFAM" id="SSF81660">
    <property type="entry name" value="Metal cation-transporting ATPase, ATP-binding domain N"/>
    <property type="match status" value="1"/>
</dbReference>
<dbReference type="GO" id="GO:0016887">
    <property type="term" value="F:ATP hydrolysis activity"/>
    <property type="evidence" value="ECO:0007669"/>
    <property type="project" value="InterPro"/>
</dbReference>
<dbReference type="AlphaFoldDB" id="A0A8T2IGI6"/>
<dbReference type="InterPro" id="IPR001757">
    <property type="entry name" value="P_typ_ATPase"/>
</dbReference>
<dbReference type="SUPFAM" id="SSF56784">
    <property type="entry name" value="HAD-like"/>
    <property type="match status" value="1"/>
</dbReference>
<keyword evidence="6" id="KW-0067">ATP-binding</keyword>
<feature type="domain" description="Cation-transporting P-type ATPase N-terminal" evidence="13">
    <location>
        <begin position="91"/>
        <end position="148"/>
    </location>
</feature>
<comment type="caution">
    <text evidence="14">The sequence shown here is derived from an EMBL/GenBank/DDBJ whole genome shotgun (WGS) entry which is preliminary data.</text>
</comment>
<dbReference type="PROSITE" id="PS00154">
    <property type="entry name" value="ATPASE_E1_E2"/>
    <property type="match status" value="1"/>
</dbReference>
<comment type="similarity">
    <text evidence="2">Belongs to the cation transport ATPase (P-type) (TC 3.A.3) family. Type V subfamily.</text>
</comment>
<keyword evidence="8" id="KW-1278">Translocase</keyword>